<dbReference type="EMBL" id="RAQU01000111">
    <property type="protein sequence ID" value="RKK02998.1"/>
    <property type="molecule type" value="Genomic_DNA"/>
</dbReference>
<name>A0A3A9JQT8_9PROT</name>
<sequence length="70" mass="7461">MLMSSLVAAIQNLLNPLWVLMGERTWTCVIALGLLALVMALVGLPVPAAFMAAVMAILLMWKAEHPSIGS</sequence>
<gene>
    <name evidence="2" type="ORF">D6Z83_16810</name>
    <name evidence="3" type="ORF">EBE87_04150</name>
</gene>
<evidence type="ECO:0000313" key="2">
    <source>
        <dbReference type="EMBL" id="RKK02998.1"/>
    </source>
</evidence>
<dbReference type="Proteomes" id="UP000274097">
    <property type="component" value="Unassembled WGS sequence"/>
</dbReference>
<dbReference type="EMBL" id="RFLX01000002">
    <property type="protein sequence ID" value="RMI26477.1"/>
    <property type="molecule type" value="Genomic_DNA"/>
</dbReference>
<keyword evidence="1" id="KW-1133">Transmembrane helix</keyword>
<keyword evidence="1" id="KW-0812">Transmembrane</keyword>
<protein>
    <submittedName>
        <fullName evidence="2">Uncharacterized protein</fullName>
    </submittedName>
</protein>
<dbReference type="InParanoid" id="A0A3A9JQT8"/>
<evidence type="ECO:0000313" key="3">
    <source>
        <dbReference type="EMBL" id="RMI26477.1"/>
    </source>
</evidence>
<feature type="transmembrane region" description="Helical" evidence="1">
    <location>
        <begin position="32"/>
        <end position="61"/>
    </location>
</feature>
<reference evidence="2 5" key="1">
    <citation type="submission" date="2018-09" db="EMBL/GenBank/DDBJ databases">
        <title>Roseomonas sp. nov., isolated from feces of Tibetan antelopes in the Qinghai-Tibet plateau, China.</title>
        <authorList>
            <person name="Tian Z."/>
        </authorList>
    </citation>
    <scope>NUCLEOTIDE SEQUENCE [LARGE SCALE GENOMIC DNA]</scope>
    <source>
        <strain evidence="3 4">Z23</strain>
        <strain evidence="2 5">Z24</strain>
    </source>
</reference>
<organism evidence="2 5">
    <name type="scientific">Teichococcus wenyumeiae</name>
    <dbReference type="NCBI Taxonomy" id="2478470"/>
    <lineage>
        <taxon>Bacteria</taxon>
        <taxon>Pseudomonadati</taxon>
        <taxon>Pseudomonadota</taxon>
        <taxon>Alphaproteobacteria</taxon>
        <taxon>Acetobacterales</taxon>
        <taxon>Roseomonadaceae</taxon>
        <taxon>Roseomonas</taxon>
    </lineage>
</organism>
<evidence type="ECO:0000256" key="1">
    <source>
        <dbReference type="SAM" id="Phobius"/>
    </source>
</evidence>
<accession>A0A3A9JQT8</accession>
<dbReference type="Proteomes" id="UP000278036">
    <property type="component" value="Unassembled WGS sequence"/>
</dbReference>
<proteinExistence type="predicted"/>
<keyword evidence="1" id="KW-0472">Membrane</keyword>
<comment type="caution">
    <text evidence="2">The sequence shown here is derived from an EMBL/GenBank/DDBJ whole genome shotgun (WGS) entry which is preliminary data.</text>
</comment>
<evidence type="ECO:0000313" key="4">
    <source>
        <dbReference type="Proteomes" id="UP000274097"/>
    </source>
</evidence>
<evidence type="ECO:0000313" key="5">
    <source>
        <dbReference type="Proteomes" id="UP000278036"/>
    </source>
</evidence>
<keyword evidence="4" id="KW-1185">Reference proteome</keyword>
<dbReference type="AlphaFoldDB" id="A0A3A9JQT8"/>